<dbReference type="PANTHER" id="PTHR31832">
    <property type="entry name" value="B-BOX ZINC FINGER PROTEIN 22"/>
    <property type="match status" value="1"/>
</dbReference>
<dbReference type="GO" id="GO:0009640">
    <property type="term" value="P:photomorphogenesis"/>
    <property type="evidence" value="ECO:0007669"/>
    <property type="project" value="TreeGrafter"/>
</dbReference>
<feature type="region of interest" description="Disordered" evidence="10">
    <location>
        <begin position="141"/>
        <end position="169"/>
    </location>
</feature>
<gene>
    <name evidence="12" type="ORF">F511_25959</name>
</gene>
<organism evidence="12 13">
    <name type="scientific">Dorcoceras hygrometricum</name>
    <dbReference type="NCBI Taxonomy" id="472368"/>
    <lineage>
        <taxon>Eukaryota</taxon>
        <taxon>Viridiplantae</taxon>
        <taxon>Streptophyta</taxon>
        <taxon>Embryophyta</taxon>
        <taxon>Tracheophyta</taxon>
        <taxon>Spermatophyta</taxon>
        <taxon>Magnoliopsida</taxon>
        <taxon>eudicotyledons</taxon>
        <taxon>Gunneridae</taxon>
        <taxon>Pentapetalae</taxon>
        <taxon>asterids</taxon>
        <taxon>lamiids</taxon>
        <taxon>Lamiales</taxon>
        <taxon>Gesneriaceae</taxon>
        <taxon>Didymocarpoideae</taxon>
        <taxon>Trichosporeae</taxon>
        <taxon>Loxocarpinae</taxon>
        <taxon>Dorcoceras</taxon>
    </lineage>
</organism>
<evidence type="ECO:0000256" key="5">
    <source>
        <dbReference type="ARBA" id="ARBA00022833"/>
    </source>
</evidence>
<dbReference type="Proteomes" id="UP000250235">
    <property type="component" value="Unassembled WGS sequence"/>
</dbReference>
<feature type="domain" description="B box-type" evidence="11">
    <location>
        <begin position="53"/>
        <end position="100"/>
    </location>
</feature>
<keyword evidence="8" id="KW-0539">Nucleus</keyword>
<dbReference type="PROSITE" id="PS50119">
    <property type="entry name" value="ZF_BBOX"/>
    <property type="match status" value="2"/>
</dbReference>
<keyword evidence="6" id="KW-0805">Transcription regulation</keyword>
<reference evidence="12 13" key="1">
    <citation type="journal article" date="2015" name="Proc. Natl. Acad. Sci. U.S.A.">
        <title>The resurrection genome of Boea hygrometrica: A blueprint for survival of dehydration.</title>
        <authorList>
            <person name="Xiao L."/>
            <person name="Yang G."/>
            <person name="Zhang L."/>
            <person name="Yang X."/>
            <person name="Zhao S."/>
            <person name="Ji Z."/>
            <person name="Zhou Q."/>
            <person name="Hu M."/>
            <person name="Wang Y."/>
            <person name="Chen M."/>
            <person name="Xu Y."/>
            <person name="Jin H."/>
            <person name="Xiao X."/>
            <person name="Hu G."/>
            <person name="Bao F."/>
            <person name="Hu Y."/>
            <person name="Wan P."/>
            <person name="Li L."/>
            <person name="Deng X."/>
            <person name="Kuang T."/>
            <person name="Xiang C."/>
            <person name="Zhu J.K."/>
            <person name="Oliver M.J."/>
            <person name="He Y."/>
        </authorList>
    </citation>
    <scope>NUCLEOTIDE SEQUENCE [LARGE SCALE GENOMIC DNA]</scope>
    <source>
        <strain evidence="13">cv. XS01</strain>
    </source>
</reference>
<proteinExistence type="predicted"/>
<evidence type="ECO:0000259" key="11">
    <source>
        <dbReference type="PROSITE" id="PS50119"/>
    </source>
</evidence>
<evidence type="ECO:0000256" key="7">
    <source>
        <dbReference type="ARBA" id="ARBA00023163"/>
    </source>
</evidence>
<dbReference type="SMART" id="SM00336">
    <property type="entry name" value="BBOX"/>
    <property type="match status" value="2"/>
</dbReference>
<evidence type="ECO:0000256" key="10">
    <source>
        <dbReference type="SAM" id="MobiDB-lite"/>
    </source>
</evidence>
<evidence type="ECO:0000256" key="8">
    <source>
        <dbReference type="ARBA" id="ARBA00023242"/>
    </source>
</evidence>
<keyword evidence="7" id="KW-0804">Transcription</keyword>
<dbReference type="EMBL" id="KQ994476">
    <property type="protein sequence ID" value="KZV48170.1"/>
    <property type="molecule type" value="Genomic_DNA"/>
</dbReference>
<keyword evidence="3" id="KW-0677">Repeat</keyword>
<comment type="subcellular location">
    <subcellularLocation>
        <location evidence="1">Nucleus</location>
    </subcellularLocation>
</comment>
<keyword evidence="13" id="KW-1185">Reference proteome</keyword>
<dbReference type="InterPro" id="IPR000315">
    <property type="entry name" value="Znf_B-box"/>
</dbReference>
<dbReference type="OrthoDB" id="153872at2759"/>
<evidence type="ECO:0000256" key="1">
    <source>
        <dbReference type="ARBA" id="ARBA00004123"/>
    </source>
</evidence>
<dbReference type="GO" id="GO:0008270">
    <property type="term" value="F:zinc ion binding"/>
    <property type="evidence" value="ECO:0007669"/>
    <property type="project" value="UniProtKB-KW"/>
</dbReference>
<dbReference type="AlphaFoldDB" id="A0A2Z7CM39"/>
<dbReference type="GO" id="GO:0006355">
    <property type="term" value="P:regulation of DNA-templated transcription"/>
    <property type="evidence" value="ECO:0007669"/>
    <property type="project" value="TreeGrafter"/>
</dbReference>
<dbReference type="Pfam" id="PF00643">
    <property type="entry name" value="zf-B_box"/>
    <property type="match status" value="2"/>
</dbReference>
<evidence type="ECO:0000256" key="9">
    <source>
        <dbReference type="PROSITE-ProRule" id="PRU00024"/>
    </source>
</evidence>
<keyword evidence="5" id="KW-0862">Zinc</keyword>
<dbReference type="InterPro" id="IPR049808">
    <property type="entry name" value="CONSTANS-like_Bbox1"/>
</dbReference>
<keyword evidence="2" id="KW-0479">Metal-binding</keyword>
<evidence type="ECO:0000256" key="2">
    <source>
        <dbReference type="ARBA" id="ARBA00022723"/>
    </source>
</evidence>
<accession>A0A2Z7CM39</accession>
<evidence type="ECO:0000256" key="6">
    <source>
        <dbReference type="ARBA" id="ARBA00023015"/>
    </source>
</evidence>
<dbReference type="CDD" id="cd19821">
    <property type="entry name" value="Bbox1_BBX-like"/>
    <property type="match status" value="2"/>
</dbReference>
<dbReference type="GO" id="GO:0005634">
    <property type="term" value="C:nucleus"/>
    <property type="evidence" value="ECO:0007669"/>
    <property type="project" value="UniProtKB-SubCell"/>
</dbReference>
<name>A0A2Z7CM39_9LAMI</name>
<dbReference type="PANTHER" id="PTHR31832:SF87">
    <property type="entry name" value="B-BOX ZINC FINGER PROTEIN 20"/>
    <property type="match status" value="1"/>
</dbReference>
<sequence>MKILCDVCRKEEAYAFCPADEAALCQNCDVRVHRANKLAGKHPRFSLLHSQFQDTPLCDICQENRALFLCQEDRALFCKECDSSIHKANEHTKKHNRFLLTGVKLSAAAASFNVAASTSESGSETKTNNSITSKTIIQPNMMTDCSESSSNPWGHNNESSKAASQVSTSRMTDNLMETLPSWHVEDLMDPSSHYGFCKV</sequence>
<evidence type="ECO:0000256" key="4">
    <source>
        <dbReference type="ARBA" id="ARBA00022771"/>
    </source>
</evidence>
<dbReference type="InterPro" id="IPR051979">
    <property type="entry name" value="B-box_zinc_finger"/>
</dbReference>
<evidence type="ECO:0000313" key="12">
    <source>
        <dbReference type="EMBL" id="KZV48170.1"/>
    </source>
</evidence>
<dbReference type="Gene3D" id="3.30.160.60">
    <property type="entry name" value="Classic Zinc Finger"/>
    <property type="match status" value="1"/>
</dbReference>
<feature type="domain" description="B box-type" evidence="11">
    <location>
        <begin position="1"/>
        <end position="47"/>
    </location>
</feature>
<protein>
    <submittedName>
        <fullName evidence="12">B-box zinc finger protein 20-like</fullName>
    </submittedName>
</protein>
<evidence type="ECO:0000256" key="3">
    <source>
        <dbReference type="ARBA" id="ARBA00022737"/>
    </source>
</evidence>
<evidence type="ECO:0000313" key="13">
    <source>
        <dbReference type="Proteomes" id="UP000250235"/>
    </source>
</evidence>
<keyword evidence="4 9" id="KW-0863">Zinc-finger</keyword>